<evidence type="ECO:0000313" key="3">
    <source>
        <dbReference type="Proteomes" id="UP000297910"/>
    </source>
</evidence>
<feature type="region of interest" description="Disordered" evidence="1">
    <location>
        <begin position="12"/>
        <end position="35"/>
    </location>
</feature>
<reference evidence="2 3" key="1">
    <citation type="submission" date="2017-12" db="EMBL/GenBank/DDBJ databases">
        <title>Comparative genomics of Botrytis spp.</title>
        <authorList>
            <person name="Valero-Jimenez C.A."/>
            <person name="Tapia P."/>
            <person name="Veloso J."/>
            <person name="Silva-Moreno E."/>
            <person name="Staats M."/>
            <person name="Valdes J.H."/>
            <person name="Van Kan J.A.L."/>
        </authorList>
    </citation>
    <scope>NUCLEOTIDE SEQUENCE [LARGE SCALE GENOMIC DNA]</scope>
    <source>
        <strain evidence="2 3">Bp0003</strain>
    </source>
</reference>
<keyword evidence="3" id="KW-1185">Reference proteome</keyword>
<dbReference type="Proteomes" id="UP000297910">
    <property type="component" value="Unassembled WGS sequence"/>
</dbReference>
<gene>
    <name evidence="2" type="ORF">BPAE_0214g00060</name>
</gene>
<name>A0A4Z1FAD4_9HELO</name>
<sequence>MGRLLCKLFPCPESKSSSSPTLPSSCSSPHQAPSYDPSAWFKSARTPGAFHERRFLPGQIFGAPDNIWGEELYPETGKSGHGNFGYRYKLQD</sequence>
<feature type="compositionally biased region" description="Low complexity" evidence="1">
    <location>
        <begin position="12"/>
        <end position="29"/>
    </location>
</feature>
<evidence type="ECO:0000313" key="2">
    <source>
        <dbReference type="EMBL" id="TGO21535.1"/>
    </source>
</evidence>
<evidence type="ECO:0000256" key="1">
    <source>
        <dbReference type="SAM" id="MobiDB-lite"/>
    </source>
</evidence>
<dbReference type="EMBL" id="PQXI01000213">
    <property type="protein sequence ID" value="TGO21535.1"/>
    <property type="molecule type" value="Genomic_DNA"/>
</dbReference>
<proteinExistence type="predicted"/>
<protein>
    <submittedName>
        <fullName evidence="2">Uncharacterized protein</fullName>
    </submittedName>
</protein>
<comment type="caution">
    <text evidence="2">The sequence shown here is derived from an EMBL/GenBank/DDBJ whole genome shotgun (WGS) entry which is preliminary data.</text>
</comment>
<accession>A0A4Z1FAD4</accession>
<organism evidence="2 3">
    <name type="scientific">Botrytis paeoniae</name>
    <dbReference type="NCBI Taxonomy" id="278948"/>
    <lineage>
        <taxon>Eukaryota</taxon>
        <taxon>Fungi</taxon>
        <taxon>Dikarya</taxon>
        <taxon>Ascomycota</taxon>
        <taxon>Pezizomycotina</taxon>
        <taxon>Leotiomycetes</taxon>
        <taxon>Helotiales</taxon>
        <taxon>Sclerotiniaceae</taxon>
        <taxon>Botrytis</taxon>
    </lineage>
</organism>
<dbReference type="AlphaFoldDB" id="A0A4Z1FAD4"/>